<reference evidence="1 2" key="1">
    <citation type="submission" date="2023-03" db="EMBL/GenBank/DDBJ databases">
        <title>High recombination rates correlate with genetic variation in Cardiocondyla obscurior ants.</title>
        <authorList>
            <person name="Errbii M."/>
        </authorList>
    </citation>
    <scope>NUCLEOTIDE SEQUENCE [LARGE SCALE GENOMIC DNA]</scope>
    <source>
        <strain evidence="1">Alpha-2009</strain>
        <tissue evidence="1">Whole body</tissue>
    </source>
</reference>
<dbReference type="AlphaFoldDB" id="A0AAW2FP47"/>
<protein>
    <submittedName>
        <fullName evidence="1">Uncharacterized protein</fullName>
    </submittedName>
</protein>
<keyword evidence="2" id="KW-1185">Reference proteome</keyword>
<sequence>MQRTSVNFSTKLRRANVCLIVQVYYYEMKLIPAYLLYKINRFICANKMMAFSCKRLFELTSELSRMKYSE</sequence>
<evidence type="ECO:0000313" key="2">
    <source>
        <dbReference type="Proteomes" id="UP001430953"/>
    </source>
</evidence>
<accession>A0AAW2FP47</accession>
<dbReference type="EMBL" id="JADYXP020000010">
    <property type="protein sequence ID" value="KAL0115897.1"/>
    <property type="molecule type" value="Genomic_DNA"/>
</dbReference>
<proteinExistence type="predicted"/>
<dbReference type="Proteomes" id="UP001430953">
    <property type="component" value="Unassembled WGS sequence"/>
</dbReference>
<organism evidence="1 2">
    <name type="scientific">Cardiocondyla obscurior</name>
    <dbReference type="NCBI Taxonomy" id="286306"/>
    <lineage>
        <taxon>Eukaryota</taxon>
        <taxon>Metazoa</taxon>
        <taxon>Ecdysozoa</taxon>
        <taxon>Arthropoda</taxon>
        <taxon>Hexapoda</taxon>
        <taxon>Insecta</taxon>
        <taxon>Pterygota</taxon>
        <taxon>Neoptera</taxon>
        <taxon>Endopterygota</taxon>
        <taxon>Hymenoptera</taxon>
        <taxon>Apocrita</taxon>
        <taxon>Aculeata</taxon>
        <taxon>Formicoidea</taxon>
        <taxon>Formicidae</taxon>
        <taxon>Myrmicinae</taxon>
        <taxon>Cardiocondyla</taxon>
    </lineage>
</organism>
<name>A0AAW2FP47_9HYME</name>
<comment type="caution">
    <text evidence="1">The sequence shown here is derived from an EMBL/GenBank/DDBJ whole genome shotgun (WGS) entry which is preliminary data.</text>
</comment>
<evidence type="ECO:0000313" key="1">
    <source>
        <dbReference type="EMBL" id="KAL0115897.1"/>
    </source>
</evidence>
<gene>
    <name evidence="1" type="ORF">PUN28_011051</name>
</gene>